<evidence type="ECO:0000256" key="1">
    <source>
        <dbReference type="SAM" id="SignalP"/>
    </source>
</evidence>
<dbReference type="RefSeq" id="WP_222259700.1">
    <property type="nucleotide sequence ID" value="NZ_JAAXEB010000003.1"/>
</dbReference>
<accession>A0AAJ1A6E1</accession>
<comment type="caution">
    <text evidence="2">The sequence shown here is derived from an EMBL/GenBank/DDBJ whole genome shotgun (WGS) entry which is preliminary data.</text>
</comment>
<feature type="chain" id="PRO_5042521186" evidence="1">
    <location>
        <begin position="24"/>
        <end position="71"/>
    </location>
</feature>
<gene>
    <name evidence="2" type="ORF">HFO42_07500</name>
</gene>
<dbReference type="Proteomes" id="UP000825699">
    <property type="component" value="Unassembled WGS sequence"/>
</dbReference>
<protein>
    <submittedName>
        <fullName evidence="2">Uncharacterized protein</fullName>
    </submittedName>
</protein>
<evidence type="ECO:0000313" key="2">
    <source>
        <dbReference type="EMBL" id="MBY5627961.1"/>
    </source>
</evidence>
<dbReference type="AlphaFoldDB" id="A0AAJ1A6E1"/>
<evidence type="ECO:0000313" key="3">
    <source>
        <dbReference type="Proteomes" id="UP000825699"/>
    </source>
</evidence>
<reference evidence="2" key="1">
    <citation type="submission" date="2020-04" db="EMBL/GenBank/DDBJ databases">
        <title>Global-level population genomics supports evidence of horizontal gene transfer on evolution of Rhizobia in Lentils.</title>
        <authorList>
            <person name="Gai Y."/>
            <person name="Cook D."/>
            <person name="Riely B."/>
        </authorList>
    </citation>
    <scope>NUCLEOTIDE SEQUENCE</scope>
    <source>
        <strain evidence="2">Derici101B</strain>
    </source>
</reference>
<feature type="signal peptide" evidence="1">
    <location>
        <begin position="1"/>
        <end position="23"/>
    </location>
</feature>
<proteinExistence type="predicted"/>
<sequence>MSQQLHYSSRTCALAWGCSSRMAASYLAFLADALSTSTQEHSPSAQGAFSRIGRPPVLSALEKKLDQRRGV</sequence>
<keyword evidence="1" id="KW-0732">Signal</keyword>
<name>A0AAJ1A6E1_RHILE</name>
<dbReference type="EMBL" id="JAAXEP010000003">
    <property type="protein sequence ID" value="MBY5627961.1"/>
    <property type="molecule type" value="Genomic_DNA"/>
</dbReference>
<organism evidence="2 3">
    <name type="scientific">Rhizobium leguminosarum</name>
    <dbReference type="NCBI Taxonomy" id="384"/>
    <lineage>
        <taxon>Bacteria</taxon>
        <taxon>Pseudomonadati</taxon>
        <taxon>Pseudomonadota</taxon>
        <taxon>Alphaproteobacteria</taxon>
        <taxon>Hyphomicrobiales</taxon>
        <taxon>Rhizobiaceae</taxon>
        <taxon>Rhizobium/Agrobacterium group</taxon>
        <taxon>Rhizobium</taxon>
    </lineage>
</organism>